<keyword evidence="3" id="KW-1185">Reference proteome</keyword>
<dbReference type="EMBL" id="JANAVB010032616">
    <property type="protein sequence ID" value="KAJ6810317.1"/>
    <property type="molecule type" value="Genomic_DNA"/>
</dbReference>
<evidence type="ECO:0000313" key="2">
    <source>
        <dbReference type="EMBL" id="KAJ6827176.1"/>
    </source>
</evidence>
<name>A0AAX6GEJ6_IRIPA</name>
<evidence type="ECO:0000313" key="1">
    <source>
        <dbReference type="EMBL" id="KAJ6810317.1"/>
    </source>
</evidence>
<sequence length="36" mass="4173">MERSRLLNSWVSQLLFFSAWVMLQTLLGKVCTSLLT</sequence>
<gene>
    <name evidence="1" type="ORF">M6B38_158855</name>
    <name evidence="2" type="ORF">M6B38_368015</name>
</gene>
<dbReference type="AlphaFoldDB" id="A0AAX6GEJ6"/>
<reference evidence="2" key="1">
    <citation type="journal article" date="2023" name="GigaByte">
        <title>Genome assembly of the bearded iris, Iris pallida Lam.</title>
        <authorList>
            <person name="Bruccoleri R.E."/>
            <person name="Oakeley E.J."/>
            <person name="Faust A.M.E."/>
            <person name="Altorfer M."/>
            <person name="Dessus-Babus S."/>
            <person name="Burckhardt D."/>
            <person name="Oertli M."/>
            <person name="Naumann U."/>
            <person name="Petersen F."/>
            <person name="Wong J."/>
        </authorList>
    </citation>
    <scope>NUCLEOTIDE SEQUENCE</scope>
    <source>
        <strain evidence="2">GSM-AAB239-AS_SAM_17_03QT</strain>
    </source>
</reference>
<dbReference type="EMBL" id="JANAVB010020400">
    <property type="protein sequence ID" value="KAJ6827176.1"/>
    <property type="molecule type" value="Genomic_DNA"/>
</dbReference>
<comment type="caution">
    <text evidence="2">The sequence shown here is derived from an EMBL/GenBank/DDBJ whole genome shotgun (WGS) entry which is preliminary data.</text>
</comment>
<organism evidence="2 3">
    <name type="scientific">Iris pallida</name>
    <name type="common">Sweet iris</name>
    <dbReference type="NCBI Taxonomy" id="29817"/>
    <lineage>
        <taxon>Eukaryota</taxon>
        <taxon>Viridiplantae</taxon>
        <taxon>Streptophyta</taxon>
        <taxon>Embryophyta</taxon>
        <taxon>Tracheophyta</taxon>
        <taxon>Spermatophyta</taxon>
        <taxon>Magnoliopsida</taxon>
        <taxon>Liliopsida</taxon>
        <taxon>Asparagales</taxon>
        <taxon>Iridaceae</taxon>
        <taxon>Iridoideae</taxon>
        <taxon>Irideae</taxon>
        <taxon>Iris</taxon>
    </lineage>
</organism>
<dbReference type="Proteomes" id="UP001140949">
    <property type="component" value="Unassembled WGS sequence"/>
</dbReference>
<protein>
    <submittedName>
        <fullName evidence="2">Long chain base biosynthesis protein 2d</fullName>
    </submittedName>
</protein>
<evidence type="ECO:0000313" key="3">
    <source>
        <dbReference type="Proteomes" id="UP001140949"/>
    </source>
</evidence>
<reference evidence="2" key="2">
    <citation type="submission" date="2023-04" db="EMBL/GenBank/DDBJ databases">
        <authorList>
            <person name="Bruccoleri R.E."/>
            <person name="Oakeley E.J."/>
            <person name="Faust A.-M."/>
            <person name="Dessus-Babus S."/>
            <person name="Altorfer M."/>
            <person name="Burckhardt D."/>
            <person name="Oertli M."/>
            <person name="Naumann U."/>
            <person name="Petersen F."/>
            <person name="Wong J."/>
        </authorList>
    </citation>
    <scope>NUCLEOTIDE SEQUENCE</scope>
    <source>
        <strain evidence="2">GSM-AAB239-AS_SAM_17_03QT</strain>
        <tissue evidence="2">Leaf</tissue>
    </source>
</reference>
<accession>A0AAX6GEJ6</accession>
<proteinExistence type="predicted"/>